<evidence type="ECO:0000256" key="3">
    <source>
        <dbReference type="ARBA" id="ARBA00022553"/>
    </source>
</evidence>
<keyword evidence="4" id="KW-0808">Transferase</keyword>
<dbReference type="Pfam" id="PF08447">
    <property type="entry name" value="PAS_3"/>
    <property type="match status" value="1"/>
</dbReference>
<dbReference type="SMART" id="SM00086">
    <property type="entry name" value="PAC"/>
    <property type="match status" value="2"/>
</dbReference>
<dbReference type="Gene3D" id="3.40.50.2300">
    <property type="match status" value="1"/>
</dbReference>
<name>E1RGG2_METP4</name>
<dbReference type="GO" id="GO:0004673">
    <property type="term" value="F:protein histidine kinase activity"/>
    <property type="evidence" value="ECO:0007669"/>
    <property type="project" value="UniProtKB-EC"/>
</dbReference>
<dbReference type="AlphaFoldDB" id="E1RGG2"/>
<dbReference type="InterPro" id="IPR001610">
    <property type="entry name" value="PAC"/>
</dbReference>
<dbReference type="PANTHER" id="PTHR43304:SF1">
    <property type="entry name" value="PAC DOMAIN-CONTAINING PROTEIN"/>
    <property type="match status" value="1"/>
</dbReference>
<evidence type="ECO:0000259" key="10">
    <source>
        <dbReference type="PROSITE" id="PS50113"/>
    </source>
</evidence>
<dbReference type="InterPro" id="IPR036890">
    <property type="entry name" value="HATPase_C_sf"/>
</dbReference>
<organism evidence="11 12">
    <name type="scientific">Methanolacinia petrolearia (strain DSM 11571 / OCM 486 / SEBR 4847)</name>
    <name type="common">Methanoplanus petrolearius</name>
    <dbReference type="NCBI Taxonomy" id="679926"/>
    <lineage>
        <taxon>Archaea</taxon>
        <taxon>Methanobacteriati</taxon>
        <taxon>Methanobacteriota</taxon>
        <taxon>Stenosarchaea group</taxon>
        <taxon>Methanomicrobia</taxon>
        <taxon>Methanomicrobiales</taxon>
        <taxon>Methanomicrobiaceae</taxon>
        <taxon>Methanolacinia</taxon>
    </lineage>
</organism>
<evidence type="ECO:0000256" key="2">
    <source>
        <dbReference type="ARBA" id="ARBA00012438"/>
    </source>
</evidence>
<dbReference type="EMBL" id="CP002117">
    <property type="protein sequence ID" value="ADN35173.1"/>
    <property type="molecule type" value="Genomic_DNA"/>
</dbReference>
<dbReference type="NCBIfam" id="TIGR00229">
    <property type="entry name" value="sensory_box"/>
    <property type="match status" value="2"/>
</dbReference>
<dbReference type="InterPro" id="IPR013655">
    <property type="entry name" value="PAS_fold_3"/>
</dbReference>
<dbReference type="EC" id="2.7.13.3" evidence="2"/>
<keyword evidence="5 11" id="KW-0418">Kinase</keyword>
<dbReference type="InterPro" id="IPR003594">
    <property type="entry name" value="HATPase_dom"/>
</dbReference>
<dbReference type="eggNOG" id="arCOG02385">
    <property type="taxonomic scope" value="Archaea"/>
</dbReference>
<dbReference type="SUPFAM" id="SSF52172">
    <property type="entry name" value="CheY-like"/>
    <property type="match status" value="1"/>
</dbReference>
<dbReference type="InterPro" id="IPR005467">
    <property type="entry name" value="His_kinase_dom"/>
</dbReference>
<comment type="catalytic activity">
    <reaction evidence="1">
        <text>ATP + protein L-histidine = ADP + protein N-phospho-L-histidine.</text>
        <dbReference type="EC" id="2.7.13.3"/>
    </reaction>
</comment>
<feature type="domain" description="Histidine kinase" evidence="7">
    <location>
        <begin position="494"/>
        <end position="592"/>
    </location>
</feature>
<reference evidence="11 12" key="1">
    <citation type="journal article" date="2010" name="Stand. Genomic Sci.">
        <title>Complete genome sequence of Methanoplanus petrolearius type strain (SEBR 4847).</title>
        <authorList>
            <person name="Brambilla E."/>
            <person name="Djao O.D."/>
            <person name="Daligault H."/>
            <person name="Lapidus A."/>
            <person name="Lucas S."/>
            <person name="Hammon N."/>
            <person name="Nolan M."/>
            <person name="Tice H."/>
            <person name="Cheng J.F."/>
            <person name="Han C."/>
            <person name="Tapia R."/>
            <person name="Goodwin L."/>
            <person name="Pitluck S."/>
            <person name="Liolios K."/>
            <person name="Ivanova N."/>
            <person name="Mavromatis K."/>
            <person name="Mikhailova N."/>
            <person name="Pati A."/>
            <person name="Chen A."/>
            <person name="Palaniappan K."/>
            <person name="Land M."/>
            <person name="Hauser L."/>
            <person name="Chang Y.J."/>
            <person name="Jeffries C.D."/>
            <person name="Rohde M."/>
            <person name="Spring S."/>
            <person name="Sikorski J."/>
            <person name="Goker M."/>
            <person name="Woyke T."/>
            <person name="Bristow J."/>
            <person name="Eisen J.A."/>
            <person name="Markowitz V."/>
            <person name="Hugenholtz P."/>
            <person name="Kyrpides N.C."/>
            <person name="Klenk H.P."/>
        </authorList>
    </citation>
    <scope>NUCLEOTIDE SEQUENCE [LARGE SCALE GENOMIC DNA]</scope>
    <source>
        <strain evidence="12">DSM 11571 / OCM 486 / SEBR 4847</strain>
    </source>
</reference>
<keyword evidence="12" id="KW-1185">Reference proteome</keyword>
<dbReference type="PROSITE" id="PS50112">
    <property type="entry name" value="PAS"/>
    <property type="match status" value="2"/>
</dbReference>
<dbReference type="PANTHER" id="PTHR43304">
    <property type="entry name" value="PHYTOCHROME-LIKE PROTEIN CPH1"/>
    <property type="match status" value="1"/>
</dbReference>
<dbReference type="eggNOG" id="arCOG06193">
    <property type="taxonomic scope" value="Archaea"/>
</dbReference>
<accession>E1RGG2</accession>
<dbReference type="PROSITE" id="PS50109">
    <property type="entry name" value="HIS_KIN"/>
    <property type="match status" value="1"/>
</dbReference>
<dbReference type="SMART" id="SM00387">
    <property type="entry name" value="HATPase_c"/>
    <property type="match status" value="1"/>
</dbReference>
<dbReference type="InterPro" id="IPR052162">
    <property type="entry name" value="Sensor_kinase/Photoreceptor"/>
</dbReference>
<evidence type="ECO:0000259" key="8">
    <source>
        <dbReference type="PROSITE" id="PS50110"/>
    </source>
</evidence>
<dbReference type="HOGENOM" id="CLU_000445_114_58_2"/>
<dbReference type="GO" id="GO:0000160">
    <property type="term" value="P:phosphorelay signal transduction system"/>
    <property type="evidence" value="ECO:0007669"/>
    <property type="project" value="InterPro"/>
</dbReference>
<dbReference type="InterPro" id="IPR035965">
    <property type="entry name" value="PAS-like_dom_sf"/>
</dbReference>
<evidence type="ECO:0000259" key="7">
    <source>
        <dbReference type="PROSITE" id="PS50109"/>
    </source>
</evidence>
<dbReference type="Pfam" id="PF13188">
    <property type="entry name" value="PAS_8"/>
    <property type="match status" value="1"/>
</dbReference>
<dbReference type="Proteomes" id="UP000006565">
    <property type="component" value="Chromosome"/>
</dbReference>
<dbReference type="Gene3D" id="3.30.450.20">
    <property type="entry name" value="PAS domain"/>
    <property type="match status" value="2"/>
</dbReference>
<dbReference type="RefSeq" id="WP_013328351.1">
    <property type="nucleotide sequence ID" value="NC_014507.1"/>
</dbReference>
<dbReference type="InterPro" id="IPR001789">
    <property type="entry name" value="Sig_transdc_resp-reg_receiver"/>
</dbReference>
<dbReference type="PROSITE" id="PS50110">
    <property type="entry name" value="RESPONSE_REGULATORY"/>
    <property type="match status" value="1"/>
</dbReference>
<feature type="domain" description="PAS" evidence="9">
    <location>
        <begin position="264"/>
        <end position="305"/>
    </location>
</feature>
<dbReference type="SUPFAM" id="SSF55785">
    <property type="entry name" value="PYP-like sensor domain (PAS domain)"/>
    <property type="match status" value="2"/>
</dbReference>
<dbReference type="InterPro" id="IPR000700">
    <property type="entry name" value="PAS-assoc_C"/>
</dbReference>
<dbReference type="InterPro" id="IPR000014">
    <property type="entry name" value="PAS"/>
</dbReference>
<feature type="domain" description="PAC" evidence="10">
    <location>
        <begin position="212"/>
        <end position="263"/>
    </location>
</feature>
<evidence type="ECO:0000256" key="6">
    <source>
        <dbReference type="PROSITE-ProRule" id="PRU00169"/>
    </source>
</evidence>
<evidence type="ECO:0000256" key="5">
    <source>
        <dbReference type="ARBA" id="ARBA00022777"/>
    </source>
</evidence>
<evidence type="ECO:0000259" key="9">
    <source>
        <dbReference type="PROSITE" id="PS50112"/>
    </source>
</evidence>
<evidence type="ECO:0000256" key="4">
    <source>
        <dbReference type="ARBA" id="ARBA00022679"/>
    </source>
</evidence>
<dbReference type="Pfam" id="PF00072">
    <property type="entry name" value="Response_reg"/>
    <property type="match status" value="1"/>
</dbReference>
<dbReference type="PROSITE" id="PS50113">
    <property type="entry name" value="PAC"/>
    <property type="match status" value="1"/>
</dbReference>
<dbReference type="Gene3D" id="3.30.565.10">
    <property type="entry name" value="Histidine kinase-like ATPase, C-terminal domain"/>
    <property type="match status" value="1"/>
</dbReference>
<dbReference type="InterPro" id="IPR011006">
    <property type="entry name" value="CheY-like_superfamily"/>
</dbReference>
<dbReference type="CDD" id="cd00156">
    <property type="entry name" value="REC"/>
    <property type="match status" value="1"/>
</dbReference>
<dbReference type="STRING" id="679926.Mpet_0399"/>
<feature type="modified residue" description="4-aspartylphosphate" evidence="6">
    <location>
        <position position="51"/>
    </location>
</feature>
<proteinExistence type="predicted"/>
<keyword evidence="3 6" id="KW-0597">Phosphoprotein</keyword>
<feature type="domain" description="PAS" evidence="9">
    <location>
        <begin position="140"/>
        <end position="210"/>
    </location>
</feature>
<evidence type="ECO:0000256" key="1">
    <source>
        <dbReference type="ARBA" id="ARBA00000085"/>
    </source>
</evidence>
<sequence length="597" mass="66279">MAPLSIIYIDDDPHLLEIGKSFLEQSWEFSVKTFTCASEAAGDMLSGEHADVIISGSLDGISIFHTLRQHGITTPFILFTGDGRENTTINALTGENVFNVRKVGSPEQQFADLCKVILCAVGKGTKDAQEKNVELYRWLSENAPPEILENLNEVFYVLNVDATVIYVSRNIKPISGYSASDVIGRSYVELVHPEDIDGRLSQFLSNLSGSNEATEYRFLKADGSAAWVKTAARPIFIEGRVIGIQGILTDITSLKTMEEALRESEEQYRDLATNAPIGILTCDTEGNLTYINQRGLDLIGSPGEEETRTVNLLEYPSLINIGFSEMLQKSIDSGFSIPPFEGEYCSRWGKKAYYRVHISPIINQEIVTGARIILDDISEQKLSEIALDKANRKLKLLSEITRHDILNQIMVVQGYTEFAEELSVDTVQTDYLRKVKDAAAAIRRHTDFAREYERLDVEKPVWLSLDDIIGKMDDSPIPIIYDCSDISIHADPMVERVFLNLMDNTIRHADGATCVRIGCSMAGSGLLILWEDDGYGVPEDLKERIFDRGYGNNTGFGLFLAREILGITGIEITEKGVAGEGARFEILVPEGGYRLTG</sequence>
<gene>
    <name evidence="11" type="ordered locus">Mpet_0399</name>
</gene>
<dbReference type="eggNOG" id="arCOG06712">
    <property type="taxonomic scope" value="Archaea"/>
</dbReference>
<feature type="domain" description="Response regulatory" evidence="8">
    <location>
        <begin position="5"/>
        <end position="117"/>
    </location>
</feature>
<dbReference type="SMART" id="SM00091">
    <property type="entry name" value="PAS"/>
    <property type="match status" value="2"/>
</dbReference>
<evidence type="ECO:0000313" key="11">
    <source>
        <dbReference type="EMBL" id="ADN35173.1"/>
    </source>
</evidence>
<dbReference type="Pfam" id="PF02518">
    <property type="entry name" value="HATPase_c"/>
    <property type="match status" value="1"/>
</dbReference>
<dbReference type="SUPFAM" id="SSF55874">
    <property type="entry name" value="ATPase domain of HSP90 chaperone/DNA topoisomerase II/histidine kinase"/>
    <property type="match status" value="1"/>
</dbReference>
<protein>
    <recommendedName>
        <fullName evidence="2">histidine kinase</fullName>
        <ecNumber evidence="2">2.7.13.3</ecNumber>
    </recommendedName>
</protein>
<dbReference type="KEGG" id="mpi:Mpet_0399"/>
<dbReference type="CDD" id="cd00130">
    <property type="entry name" value="PAS"/>
    <property type="match status" value="2"/>
</dbReference>
<evidence type="ECO:0000313" key="12">
    <source>
        <dbReference type="Proteomes" id="UP000006565"/>
    </source>
</evidence>
<dbReference type="GeneID" id="25394967"/>